<gene>
    <name evidence="3" type="ORF">MELLADRAFT_95042</name>
</gene>
<keyword evidence="1" id="KW-0175">Coiled coil</keyword>
<name>F4S8W6_MELLP</name>
<dbReference type="AlphaFoldDB" id="F4S8W6"/>
<evidence type="ECO:0000313" key="3">
    <source>
        <dbReference type="EMBL" id="EGF98879.1"/>
    </source>
</evidence>
<dbReference type="InParanoid" id="F4S8W6"/>
<evidence type="ECO:0000256" key="2">
    <source>
        <dbReference type="SAM" id="MobiDB-lite"/>
    </source>
</evidence>
<dbReference type="RefSeq" id="XP_007417834.1">
    <property type="nucleotide sequence ID" value="XM_007417772.1"/>
</dbReference>
<organism evidence="4">
    <name type="scientific">Melampsora larici-populina (strain 98AG31 / pathotype 3-4-7)</name>
    <name type="common">Poplar leaf rust fungus</name>
    <dbReference type="NCBI Taxonomy" id="747676"/>
    <lineage>
        <taxon>Eukaryota</taxon>
        <taxon>Fungi</taxon>
        <taxon>Dikarya</taxon>
        <taxon>Basidiomycota</taxon>
        <taxon>Pucciniomycotina</taxon>
        <taxon>Pucciniomycetes</taxon>
        <taxon>Pucciniales</taxon>
        <taxon>Melampsoraceae</taxon>
        <taxon>Melampsora</taxon>
    </lineage>
</organism>
<feature type="coiled-coil region" evidence="1">
    <location>
        <begin position="48"/>
        <end position="75"/>
    </location>
</feature>
<evidence type="ECO:0000313" key="4">
    <source>
        <dbReference type="Proteomes" id="UP000001072"/>
    </source>
</evidence>
<sequence>MTSFGSFQCVDAQHAQPRRICKHQLFFLQFRNWPTLIQWHDYILWPIKAKLESLLQETTKKLAAQTQVIAQMQSQANSREQAYDTLLKKFEDVAIKPPPKSKSKTKLKDQPAAGSSMPQPPSATTSRMTPTPKRRSSTATPKKATIPRKSTPKSSPAVKSARRASGPPPKASPKRSPYELEMKTLPAGFTSTKSFGTWRRPVQYLWPPIQRF</sequence>
<dbReference type="GeneID" id="18937109"/>
<dbReference type="EMBL" id="GL883167">
    <property type="protein sequence ID" value="EGF98879.1"/>
    <property type="molecule type" value="Genomic_DNA"/>
</dbReference>
<dbReference type="Proteomes" id="UP000001072">
    <property type="component" value="Unassembled WGS sequence"/>
</dbReference>
<keyword evidence="4" id="KW-1185">Reference proteome</keyword>
<dbReference type="VEuPathDB" id="FungiDB:MELLADRAFT_95042"/>
<dbReference type="KEGG" id="mlr:MELLADRAFT_95042"/>
<proteinExistence type="predicted"/>
<dbReference type="HOGENOM" id="CLU_1299970_0_0_1"/>
<accession>F4S8W6</accession>
<reference evidence="4" key="1">
    <citation type="journal article" date="2011" name="Proc. Natl. Acad. Sci. U.S.A.">
        <title>Obligate biotrophy features unraveled by the genomic analysis of rust fungi.</title>
        <authorList>
            <person name="Duplessis S."/>
            <person name="Cuomo C.A."/>
            <person name="Lin Y.-C."/>
            <person name="Aerts A."/>
            <person name="Tisserant E."/>
            <person name="Veneault-Fourrey C."/>
            <person name="Joly D.L."/>
            <person name="Hacquard S."/>
            <person name="Amselem J."/>
            <person name="Cantarel B.L."/>
            <person name="Chiu R."/>
            <person name="Coutinho P.M."/>
            <person name="Feau N."/>
            <person name="Field M."/>
            <person name="Frey P."/>
            <person name="Gelhaye E."/>
            <person name="Goldberg J."/>
            <person name="Grabherr M.G."/>
            <person name="Kodira C.D."/>
            <person name="Kohler A."/>
            <person name="Kuees U."/>
            <person name="Lindquist E.A."/>
            <person name="Lucas S.M."/>
            <person name="Mago R."/>
            <person name="Mauceli E."/>
            <person name="Morin E."/>
            <person name="Murat C."/>
            <person name="Pangilinan J.L."/>
            <person name="Park R."/>
            <person name="Pearson M."/>
            <person name="Quesneville H."/>
            <person name="Rouhier N."/>
            <person name="Sakthikumar S."/>
            <person name="Salamov A.A."/>
            <person name="Schmutz J."/>
            <person name="Selles B."/>
            <person name="Shapiro H."/>
            <person name="Tanguay P."/>
            <person name="Tuskan G.A."/>
            <person name="Henrissat B."/>
            <person name="Van de Peer Y."/>
            <person name="Rouze P."/>
            <person name="Ellis J.G."/>
            <person name="Dodds P.N."/>
            <person name="Schein J.E."/>
            <person name="Zhong S."/>
            <person name="Hamelin R.C."/>
            <person name="Grigoriev I.V."/>
            <person name="Szabo L.J."/>
            <person name="Martin F."/>
        </authorList>
    </citation>
    <scope>NUCLEOTIDE SEQUENCE [LARGE SCALE GENOMIC DNA]</scope>
    <source>
        <strain evidence="4">98AG31 / pathotype 3-4-7</strain>
    </source>
</reference>
<feature type="region of interest" description="Disordered" evidence="2">
    <location>
        <begin position="94"/>
        <end position="181"/>
    </location>
</feature>
<evidence type="ECO:0000256" key="1">
    <source>
        <dbReference type="SAM" id="Coils"/>
    </source>
</evidence>
<protein>
    <submittedName>
        <fullName evidence="3">Uncharacterized protein</fullName>
    </submittedName>
</protein>